<dbReference type="InterPro" id="IPR000668">
    <property type="entry name" value="Peptidase_C1A_C"/>
</dbReference>
<evidence type="ECO:0000313" key="2">
    <source>
        <dbReference type="EMBL" id="TGN19655.1"/>
    </source>
</evidence>
<protein>
    <submittedName>
        <fullName evidence="2">Cysteine protease</fullName>
    </submittedName>
</protein>
<dbReference type="InterPro" id="IPR013783">
    <property type="entry name" value="Ig-like_fold"/>
</dbReference>
<proteinExistence type="predicted"/>
<dbReference type="Gene3D" id="3.90.70.10">
    <property type="entry name" value="Cysteine proteinases"/>
    <property type="match status" value="1"/>
</dbReference>
<dbReference type="SUPFAM" id="SSF54001">
    <property type="entry name" value="Cysteine proteinases"/>
    <property type="match status" value="1"/>
</dbReference>
<dbReference type="EMBL" id="RQHW01000028">
    <property type="protein sequence ID" value="TGN19655.1"/>
    <property type="molecule type" value="Genomic_DNA"/>
</dbReference>
<keyword evidence="2" id="KW-0645">Protease</keyword>
<dbReference type="GO" id="GO:0006508">
    <property type="term" value="P:proteolysis"/>
    <property type="evidence" value="ECO:0007669"/>
    <property type="project" value="UniProtKB-KW"/>
</dbReference>
<accession>A0A4R9M1F2</accession>
<dbReference type="Proteomes" id="UP000298058">
    <property type="component" value="Unassembled WGS sequence"/>
</dbReference>
<keyword evidence="2" id="KW-0378">Hydrolase</keyword>
<evidence type="ECO:0000313" key="3">
    <source>
        <dbReference type="Proteomes" id="UP000298058"/>
    </source>
</evidence>
<dbReference type="InterPro" id="IPR036116">
    <property type="entry name" value="FN3_sf"/>
</dbReference>
<dbReference type="GO" id="GO:0008234">
    <property type="term" value="F:cysteine-type peptidase activity"/>
    <property type="evidence" value="ECO:0007669"/>
    <property type="project" value="InterPro"/>
</dbReference>
<dbReference type="AlphaFoldDB" id="A0A4R9M1F2"/>
<keyword evidence="3" id="KW-1185">Reference proteome</keyword>
<feature type="domain" description="Fibronectin type-III" evidence="1">
    <location>
        <begin position="607"/>
        <end position="698"/>
    </location>
</feature>
<dbReference type="PROSITE" id="PS50853">
    <property type="entry name" value="FN3"/>
    <property type="match status" value="1"/>
</dbReference>
<gene>
    <name evidence="2" type="ORF">EHS15_07695</name>
</gene>
<dbReference type="Gene3D" id="2.60.40.10">
    <property type="entry name" value="Immunoglobulins"/>
    <property type="match status" value="3"/>
</dbReference>
<name>A0A4R9M1F2_9LEPT</name>
<dbReference type="CDD" id="cd02619">
    <property type="entry name" value="Peptidase_C1"/>
    <property type="match status" value="1"/>
</dbReference>
<dbReference type="InterPro" id="IPR038765">
    <property type="entry name" value="Papain-like_cys_pep_sf"/>
</dbReference>
<dbReference type="InterPro" id="IPR003961">
    <property type="entry name" value="FN3_dom"/>
</dbReference>
<dbReference type="OrthoDB" id="3648721at2"/>
<organism evidence="2 3">
    <name type="scientific">Leptospira idonii</name>
    <dbReference type="NCBI Taxonomy" id="1193500"/>
    <lineage>
        <taxon>Bacteria</taxon>
        <taxon>Pseudomonadati</taxon>
        <taxon>Spirochaetota</taxon>
        <taxon>Spirochaetia</taxon>
        <taxon>Leptospirales</taxon>
        <taxon>Leptospiraceae</taxon>
        <taxon>Leptospira</taxon>
    </lineage>
</organism>
<dbReference type="SMART" id="SM00645">
    <property type="entry name" value="Pept_C1"/>
    <property type="match status" value="1"/>
</dbReference>
<sequence>MTMKRKKIAICSFFAVGLIALIGFHSRPITGNSEGKSFRFPSGLLPDPYELYESIPKLQALDDIKPPKSFDLSESFPQPGDQGTQKSSAGFAVAYGLISFLEAERTNKKDISELDPLSEEGGKNLYSPSFLYNQLNGGKDTGASLLETLILAQSRGSVTWEQMGYNPSQFRNRPGAGLIEEGRKTRISRIFKIDPSDLQSIKAAISEKNPVIISFLTYENFLSAKGSSVYQSESGNLVGAQSLVLVGYDDGQKTFRVWNSWGKEWGDKGYLSISYPIIQKLTRSAYIGKPTEDMELLTEKQVFNVLNKIPSKGRDLRPPSEVFASKGEFKDKIRIVWTKDSKAIGYEVYRKRKGESKFQMVGLSRQSFFEDAGVQKNLAYTYRVASLDETRISLPSSDSNDGFASEEVKITDILPITNLKANVAKTNDRIELEWDSHITADQYSVYKWNPAIKIFRFLGKTNKPVYIDYKASRNGDSEIYRVFPHGKNRNGEGSSYVSAHLDPSESVKPKPTGLAVTKGVYINKVLLEWDGSPAAHEYAVFRRKNADENWEKIGNTKDTSFADSNPPLTENDYSVSAIFSEQRYSQPSEVETGFASILSKRAELSKTPELTRIVENLSKKEVTLVWKKNPSVEQYTVYSRRKQETEWKKVAQVPGSASEVSVPGLEKNQFYFFILKAKETGKEESIASQPFIAVLSDIVADLKKIKTFGESTITKFVGPWTAMYWDGKSSVKQVRLEIQPEETEDSYILKWNNQEFYRGKNIVDSNLLEEKGRWRIKLSPNQDSLSGEFLEKDLLPEKGYLSFVRE</sequence>
<reference evidence="2" key="1">
    <citation type="journal article" date="2019" name="PLoS Negl. Trop. Dis.">
        <title>Revisiting the worldwide diversity of Leptospira species in the environment.</title>
        <authorList>
            <person name="Vincent A.T."/>
            <person name="Schiettekatte O."/>
            <person name="Bourhy P."/>
            <person name="Veyrier F.J."/>
            <person name="Picardeau M."/>
        </authorList>
    </citation>
    <scope>NUCLEOTIDE SEQUENCE [LARGE SCALE GENOMIC DNA]</scope>
    <source>
        <strain evidence="2">201300427</strain>
    </source>
</reference>
<evidence type="ECO:0000259" key="1">
    <source>
        <dbReference type="PROSITE" id="PS50853"/>
    </source>
</evidence>
<comment type="caution">
    <text evidence="2">The sequence shown here is derived from an EMBL/GenBank/DDBJ whole genome shotgun (WGS) entry which is preliminary data.</text>
</comment>
<dbReference type="CDD" id="cd00063">
    <property type="entry name" value="FN3"/>
    <property type="match status" value="1"/>
</dbReference>
<dbReference type="Pfam" id="PF00112">
    <property type="entry name" value="Peptidase_C1"/>
    <property type="match status" value="1"/>
</dbReference>
<dbReference type="SUPFAM" id="SSF49265">
    <property type="entry name" value="Fibronectin type III"/>
    <property type="match status" value="2"/>
</dbReference>